<protein>
    <submittedName>
        <fullName evidence="11">CUGBP Elav-like family member 3</fullName>
    </submittedName>
</protein>
<dbReference type="PROSITE" id="PS50102">
    <property type="entry name" value="RRM"/>
    <property type="match status" value="2"/>
</dbReference>
<evidence type="ECO:0000256" key="5">
    <source>
        <dbReference type="ARBA" id="ARBA00022737"/>
    </source>
</evidence>
<evidence type="ECO:0000256" key="9">
    <source>
        <dbReference type="SAM" id="MobiDB-lite"/>
    </source>
</evidence>
<feature type="compositionally biased region" description="Low complexity" evidence="9">
    <location>
        <begin position="23"/>
        <end position="59"/>
    </location>
</feature>
<dbReference type="OrthoDB" id="267048at2759"/>
<dbReference type="SUPFAM" id="SSF54928">
    <property type="entry name" value="RNA-binding domain, RBD"/>
    <property type="match status" value="2"/>
</dbReference>
<name>A0A1W0XAX8_HYPEX</name>
<dbReference type="CDD" id="cd12632">
    <property type="entry name" value="RRM1_CELF3_4_5_6"/>
    <property type="match status" value="1"/>
</dbReference>
<dbReference type="Gene3D" id="3.30.70.330">
    <property type="match status" value="2"/>
</dbReference>
<dbReference type="SMART" id="SM00360">
    <property type="entry name" value="RRM"/>
    <property type="match status" value="2"/>
</dbReference>
<feature type="compositionally biased region" description="Low complexity" evidence="9">
    <location>
        <begin position="1"/>
        <end position="12"/>
    </location>
</feature>
<evidence type="ECO:0000256" key="7">
    <source>
        <dbReference type="ARBA" id="ARBA00023242"/>
    </source>
</evidence>
<keyword evidence="5" id="KW-0677">Repeat</keyword>
<keyword evidence="6 8" id="KW-0694">RNA-binding</keyword>
<dbReference type="InterPro" id="IPR012677">
    <property type="entry name" value="Nucleotide-bd_a/b_plait_sf"/>
</dbReference>
<feature type="region of interest" description="Disordered" evidence="9">
    <location>
        <begin position="1"/>
        <end position="80"/>
    </location>
</feature>
<dbReference type="Proteomes" id="UP000192578">
    <property type="component" value="Unassembled WGS sequence"/>
</dbReference>
<evidence type="ECO:0000259" key="10">
    <source>
        <dbReference type="PROSITE" id="PS50102"/>
    </source>
</evidence>
<evidence type="ECO:0000256" key="1">
    <source>
        <dbReference type="ARBA" id="ARBA00004123"/>
    </source>
</evidence>
<keyword evidence="12" id="KW-1185">Reference proteome</keyword>
<evidence type="ECO:0000256" key="2">
    <source>
        <dbReference type="ARBA" id="ARBA00004496"/>
    </source>
</evidence>
<reference evidence="12" key="1">
    <citation type="submission" date="2017-01" db="EMBL/GenBank/DDBJ databases">
        <title>Comparative genomics of anhydrobiosis in the tardigrade Hypsibius dujardini.</title>
        <authorList>
            <person name="Yoshida Y."/>
            <person name="Koutsovoulos G."/>
            <person name="Laetsch D."/>
            <person name="Stevens L."/>
            <person name="Kumar S."/>
            <person name="Horikawa D."/>
            <person name="Ishino K."/>
            <person name="Komine S."/>
            <person name="Tomita M."/>
            <person name="Blaxter M."/>
            <person name="Arakawa K."/>
        </authorList>
    </citation>
    <scope>NUCLEOTIDE SEQUENCE [LARGE SCALE GENOMIC DNA]</scope>
    <source>
        <strain evidence="12">Z151</strain>
    </source>
</reference>
<dbReference type="InterPro" id="IPR034648">
    <property type="entry name" value="CELF3/4/5/6_RRM1"/>
</dbReference>
<dbReference type="AlphaFoldDB" id="A0A1W0XAX8"/>
<comment type="subcellular location">
    <subcellularLocation>
        <location evidence="2">Cytoplasm</location>
    </subcellularLocation>
    <subcellularLocation>
        <location evidence="1">Nucleus</location>
    </subcellularLocation>
</comment>
<evidence type="ECO:0000313" key="12">
    <source>
        <dbReference type="Proteomes" id="UP000192578"/>
    </source>
</evidence>
<organism evidence="11 12">
    <name type="scientific">Hypsibius exemplaris</name>
    <name type="common">Freshwater tardigrade</name>
    <dbReference type="NCBI Taxonomy" id="2072580"/>
    <lineage>
        <taxon>Eukaryota</taxon>
        <taxon>Metazoa</taxon>
        <taxon>Ecdysozoa</taxon>
        <taxon>Tardigrada</taxon>
        <taxon>Eutardigrada</taxon>
        <taxon>Parachela</taxon>
        <taxon>Hypsibioidea</taxon>
        <taxon>Hypsibiidae</taxon>
        <taxon>Hypsibius</taxon>
    </lineage>
</organism>
<evidence type="ECO:0000256" key="3">
    <source>
        <dbReference type="ARBA" id="ARBA00009621"/>
    </source>
</evidence>
<feature type="compositionally biased region" description="Gly residues" evidence="9">
    <location>
        <begin position="13"/>
        <end position="22"/>
    </location>
</feature>
<evidence type="ECO:0000256" key="4">
    <source>
        <dbReference type="ARBA" id="ARBA00022490"/>
    </source>
</evidence>
<accession>A0A1W0XAX8</accession>
<feature type="domain" description="RRM" evidence="10">
    <location>
        <begin position="85"/>
        <end position="166"/>
    </location>
</feature>
<dbReference type="Pfam" id="PF00076">
    <property type="entry name" value="RRM_1"/>
    <property type="match status" value="2"/>
</dbReference>
<dbReference type="PANTHER" id="PTHR24012">
    <property type="entry name" value="RNA BINDING PROTEIN"/>
    <property type="match status" value="1"/>
</dbReference>
<dbReference type="GO" id="GO:0005737">
    <property type="term" value="C:cytoplasm"/>
    <property type="evidence" value="ECO:0007669"/>
    <property type="project" value="UniProtKB-SubCell"/>
</dbReference>
<dbReference type="FunFam" id="3.30.70.330:FF:000010">
    <property type="entry name" value="CUGBP Elav-like family member 4 isoform 3"/>
    <property type="match status" value="1"/>
</dbReference>
<gene>
    <name evidence="11" type="ORF">BV898_01630</name>
</gene>
<comment type="similarity">
    <text evidence="3">Belongs to the CELF/BRUNOL family.</text>
</comment>
<evidence type="ECO:0000256" key="8">
    <source>
        <dbReference type="PROSITE-ProRule" id="PRU00176"/>
    </source>
</evidence>
<keyword evidence="7" id="KW-0539">Nucleus</keyword>
<sequence>MAATATTTVVNGNGLGLDGGNGSASTPTSSTAPTSSNSESGASSPGPTGAGNHDTNGGYKLNGGLNGMMMGPPSPPTANKESDAIKLFVGQIPRHLFEKDLKPLFEQYGKIHELIVLKDKYSGMHKGCAFLTYSDRDSAVRCQNALHQQKTLPGMTRPIQVKPADSESRAEDRKLFVGMLGKQQTEEDVRKIFEVYGTIEECTVLRTTEGTSRVAPSSSTPIRVKLKRPSPLFTASRRCRCLIQPGGEDRRHREGTPGRRMQQVASQMGLNGLLNPLSILNASAGPYAQQAALMGLGSSPFGNPVGLNGSQYNGLTGAGSNGLSALGNGGPNLSNSLTGHVHPTVAASRTVEPDPAVPGCAGSAGSPLCVRYSYLPSSQCRRAYRSMGFGEQEAEVVWVFVNVMPGGNGMHNGNESLSQNFQHSLNQYQGMSLYSETQMASPPLPAQCVRQPHERRWRRRGAGSGGLTAPAVRQWCPSGMNGMSSSATAAALAAAAYMNSGDLTLIPFFCSFLSPTAAAVLSGSTTTSIIIGMEGTSIIPPPDWPWLRPDADDGEIDGPKTYFLTSAAAAYYLGPDGCNLFYLPLAARLWDYELNCLFAQYGQIVSARVFVDRSLIRANVCHNFFYRIYSPNPFFLFGQCD</sequence>
<evidence type="ECO:0000313" key="11">
    <source>
        <dbReference type="EMBL" id="OQV24570.1"/>
    </source>
</evidence>
<feature type="domain" description="RRM" evidence="10">
    <location>
        <begin position="173"/>
        <end position="213"/>
    </location>
</feature>
<dbReference type="GO" id="GO:0005634">
    <property type="term" value="C:nucleus"/>
    <property type="evidence" value="ECO:0007669"/>
    <property type="project" value="UniProtKB-SubCell"/>
</dbReference>
<evidence type="ECO:0000256" key="6">
    <source>
        <dbReference type="ARBA" id="ARBA00022884"/>
    </source>
</evidence>
<keyword evidence="4" id="KW-0963">Cytoplasm</keyword>
<dbReference type="EMBL" id="MTYJ01000006">
    <property type="protein sequence ID" value="OQV24570.1"/>
    <property type="molecule type" value="Genomic_DNA"/>
</dbReference>
<dbReference type="InterPro" id="IPR035979">
    <property type="entry name" value="RBD_domain_sf"/>
</dbReference>
<dbReference type="GO" id="GO:0003723">
    <property type="term" value="F:RNA binding"/>
    <property type="evidence" value="ECO:0007669"/>
    <property type="project" value="UniProtKB-UniRule"/>
</dbReference>
<proteinExistence type="inferred from homology"/>
<dbReference type="InterPro" id="IPR000504">
    <property type="entry name" value="RRM_dom"/>
</dbReference>
<comment type="caution">
    <text evidence="11">The sequence shown here is derived from an EMBL/GenBank/DDBJ whole genome shotgun (WGS) entry which is preliminary data.</text>
</comment>